<reference evidence="1 2" key="1">
    <citation type="submission" date="2014-03" db="EMBL/GenBank/DDBJ databases">
        <title>Draft genome sequence of the novel thermoacidophilic archaea Acidianus copahuensis ALE1 strain, isolated from Copahue volcanic area in Neuquen Argentina.</title>
        <authorList>
            <person name="Urbieta M.S."/>
            <person name="Rascovan N."/>
            <person name="Castro C."/>
            <person name="Revale S."/>
            <person name="Giaveno M.A."/>
            <person name="Vazquez M.P."/>
            <person name="Donati E.R."/>
        </authorList>
    </citation>
    <scope>NUCLEOTIDE SEQUENCE [LARGE SCALE GENOMIC DNA]</scope>
    <source>
        <strain evidence="1 2">ALE1</strain>
    </source>
</reference>
<dbReference type="AlphaFoldDB" id="A0A031LQ47"/>
<dbReference type="Proteomes" id="UP000024332">
    <property type="component" value="Unassembled WGS sequence"/>
</dbReference>
<evidence type="ECO:0000313" key="1">
    <source>
        <dbReference type="EMBL" id="EZQ06835.1"/>
    </source>
</evidence>
<keyword evidence="2" id="KW-1185">Reference proteome</keyword>
<dbReference type="NCBIfam" id="NF041005">
    <property type="entry name" value="cell_div_CdvB1_B2"/>
    <property type="match status" value="1"/>
</dbReference>
<name>A0A031LQ47_9CREN</name>
<protein>
    <recommendedName>
        <fullName evidence="3">Cell division protein</fullName>
    </recommendedName>
</protein>
<dbReference type="OrthoDB" id="2392at2157"/>
<dbReference type="Gene3D" id="6.10.140.1230">
    <property type="match status" value="1"/>
</dbReference>
<proteinExistence type="predicted"/>
<dbReference type="STRING" id="1160895.CM19_05535"/>
<dbReference type="InterPro" id="IPR053492">
    <property type="entry name" value="Cell_Div_Machinery_Comp"/>
</dbReference>
<dbReference type="RefSeq" id="WP_048099368.1">
    <property type="nucleotide sequence ID" value="NZ_JFZT01000039.1"/>
</dbReference>
<dbReference type="EMBL" id="JFZT01000039">
    <property type="protein sequence ID" value="EZQ06835.1"/>
    <property type="molecule type" value="Genomic_DNA"/>
</dbReference>
<accession>A0A031LQ47</accession>
<comment type="caution">
    <text evidence="1">The sequence shown here is derived from an EMBL/GenBank/DDBJ whole genome shotgun (WGS) entry which is preliminary data.</text>
</comment>
<evidence type="ECO:0008006" key="3">
    <source>
        <dbReference type="Google" id="ProtNLM"/>
    </source>
</evidence>
<organism evidence="1 2">
    <name type="scientific">Candidatus Acidianus copahuensis</name>
    <dbReference type="NCBI Taxonomy" id="1160895"/>
    <lineage>
        <taxon>Archaea</taxon>
        <taxon>Thermoproteota</taxon>
        <taxon>Thermoprotei</taxon>
        <taxon>Sulfolobales</taxon>
        <taxon>Sulfolobaceae</taxon>
        <taxon>Acidianus</taxon>
    </lineage>
</organism>
<sequence>MANKAEEFVKGWNGKQEPSISERIKGAFKSKEPLRYKLIMAQYRLKTTLSRLDVYVSKMQERDRTLFERVVDAQISKDTARAAMYANEISEIRKVTRQLISTQVALEQVELRLETVTELGDIFGNLIPVIGVVKELRDSMKGMMPELSLELAEIEEGLQEVVIEAGDFAGGGVEQAPSSPEAKKILQEASVIAEQRMKENFPELPSVLTSVQKSNQGQK</sequence>
<gene>
    <name evidence="1" type="ORF">CM19_05535</name>
</gene>
<evidence type="ECO:0000313" key="2">
    <source>
        <dbReference type="Proteomes" id="UP000024332"/>
    </source>
</evidence>